<dbReference type="Gramene" id="CDF33854">
    <property type="protein sequence ID" value="CDF33854"/>
    <property type="gene ID" value="CHC_T00008594001"/>
</dbReference>
<keyword evidence="4" id="KW-0276">Fatty acid metabolism</keyword>
<keyword evidence="15" id="KW-1185">Reference proteome</keyword>
<dbReference type="Proteomes" id="UP000012073">
    <property type="component" value="Unassembled WGS sequence"/>
</dbReference>
<gene>
    <name evidence="14" type="ORF">CHC_T00008594001</name>
</gene>
<dbReference type="OMA" id="YGYTQSK"/>
<dbReference type="STRING" id="2769.R7Q754"/>
<evidence type="ECO:0000256" key="10">
    <source>
        <dbReference type="ARBA" id="ARBA00023160"/>
    </source>
</evidence>
<dbReference type="InterPro" id="IPR013154">
    <property type="entry name" value="ADH-like_N"/>
</dbReference>
<evidence type="ECO:0000313" key="14">
    <source>
        <dbReference type="EMBL" id="CDF33854.1"/>
    </source>
</evidence>
<dbReference type="PANTHER" id="PTHR43981:SF2">
    <property type="entry name" value="ENOYL-[ACYL-CARRIER-PROTEIN] REDUCTASE, MITOCHONDRIAL"/>
    <property type="match status" value="1"/>
</dbReference>
<evidence type="ECO:0000256" key="2">
    <source>
        <dbReference type="ARBA" id="ARBA00010371"/>
    </source>
</evidence>
<evidence type="ECO:0000256" key="12">
    <source>
        <dbReference type="ARBA" id="ARBA00048843"/>
    </source>
</evidence>
<dbReference type="InterPro" id="IPR051034">
    <property type="entry name" value="Mito_Enoyl-ACP_Reductase"/>
</dbReference>
<evidence type="ECO:0000256" key="6">
    <source>
        <dbReference type="ARBA" id="ARBA00022946"/>
    </source>
</evidence>
<dbReference type="InterPro" id="IPR011032">
    <property type="entry name" value="GroES-like_sf"/>
</dbReference>
<evidence type="ECO:0000256" key="5">
    <source>
        <dbReference type="ARBA" id="ARBA00022857"/>
    </source>
</evidence>
<dbReference type="KEGG" id="ccp:CHC_T00008594001"/>
<keyword evidence="10" id="KW-0275">Fatty acid biosynthesis</keyword>
<dbReference type="GeneID" id="17321419"/>
<evidence type="ECO:0000256" key="4">
    <source>
        <dbReference type="ARBA" id="ARBA00022832"/>
    </source>
</evidence>
<evidence type="ECO:0000256" key="9">
    <source>
        <dbReference type="ARBA" id="ARBA00023128"/>
    </source>
</evidence>
<keyword evidence="7" id="KW-0560">Oxidoreductase</keyword>
<dbReference type="SUPFAM" id="SSF50129">
    <property type="entry name" value="GroES-like"/>
    <property type="match status" value="1"/>
</dbReference>
<comment type="subcellular location">
    <subcellularLocation>
        <location evidence="1">Mitochondrion</location>
    </subcellularLocation>
</comment>
<dbReference type="SUPFAM" id="SSF51735">
    <property type="entry name" value="NAD(P)-binding Rossmann-fold domains"/>
    <property type="match status" value="1"/>
</dbReference>
<evidence type="ECO:0000259" key="13">
    <source>
        <dbReference type="SMART" id="SM00829"/>
    </source>
</evidence>
<evidence type="ECO:0000256" key="11">
    <source>
        <dbReference type="ARBA" id="ARBA00038963"/>
    </source>
</evidence>
<dbReference type="Gene3D" id="3.90.180.10">
    <property type="entry name" value="Medium-chain alcohol dehydrogenases, catalytic domain"/>
    <property type="match status" value="1"/>
</dbReference>
<dbReference type="InterPro" id="IPR036291">
    <property type="entry name" value="NAD(P)-bd_dom_sf"/>
</dbReference>
<dbReference type="Pfam" id="PF08240">
    <property type="entry name" value="ADH_N"/>
    <property type="match status" value="1"/>
</dbReference>
<dbReference type="Gene3D" id="3.40.50.720">
    <property type="entry name" value="NAD(P)-binding Rossmann-like Domain"/>
    <property type="match status" value="1"/>
</dbReference>
<dbReference type="AlphaFoldDB" id="R7Q754"/>
<evidence type="ECO:0000256" key="8">
    <source>
        <dbReference type="ARBA" id="ARBA00023098"/>
    </source>
</evidence>
<dbReference type="GO" id="GO:0005739">
    <property type="term" value="C:mitochondrion"/>
    <property type="evidence" value="ECO:0007669"/>
    <property type="project" value="UniProtKB-SubCell"/>
</dbReference>
<comment type="catalytic activity">
    <reaction evidence="12">
        <text>a 2,3-saturated acyl-[ACP] + NADP(+) = a (2E)-enoyl-[ACP] + NADPH + H(+)</text>
        <dbReference type="Rhea" id="RHEA:22564"/>
        <dbReference type="Rhea" id="RHEA-COMP:9925"/>
        <dbReference type="Rhea" id="RHEA-COMP:9926"/>
        <dbReference type="ChEBI" id="CHEBI:15378"/>
        <dbReference type="ChEBI" id="CHEBI:57783"/>
        <dbReference type="ChEBI" id="CHEBI:58349"/>
        <dbReference type="ChEBI" id="CHEBI:78784"/>
        <dbReference type="ChEBI" id="CHEBI:78785"/>
        <dbReference type="EC" id="1.3.1.104"/>
    </reaction>
</comment>
<dbReference type="GO" id="GO:0141148">
    <property type="term" value="F:enoyl-[acyl-carrier-protein] reductase (NADPH) activity"/>
    <property type="evidence" value="ECO:0007669"/>
    <property type="project" value="UniProtKB-EC"/>
</dbReference>
<feature type="domain" description="Enoyl reductase (ER)" evidence="13">
    <location>
        <begin position="39"/>
        <end position="358"/>
    </location>
</feature>
<dbReference type="SMART" id="SM00829">
    <property type="entry name" value="PKS_ER"/>
    <property type="match status" value="1"/>
</dbReference>
<dbReference type="EC" id="1.3.1.104" evidence="11"/>
<dbReference type="EMBL" id="HG001660">
    <property type="protein sequence ID" value="CDF33854.1"/>
    <property type="molecule type" value="Genomic_DNA"/>
</dbReference>
<dbReference type="PANTHER" id="PTHR43981">
    <property type="entry name" value="ENOYL-[ACYL-CARRIER-PROTEIN] REDUCTASE, MITOCHONDRIAL"/>
    <property type="match status" value="1"/>
</dbReference>
<evidence type="ECO:0000313" key="15">
    <source>
        <dbReference type="Proteomes" id="UP000012073"/>
    </source>
</evidence>
<keyword evidence="5" id="KW-0521">NADP</keyword>
<protein>
    <recommendedName>
        <fullName evidence="11">enoyl-[acyl-carrier-protein] reductase</fullName>
        <ecNumber evidence="11">1.3.1.104</ecNumber>
    </recommendedName>
</protein>
<sequence>AKCCSAPSVTMISRLPHLRRCASHVRHASSTAYQIEKQGAAATAVLSHHVLNKIPSATGDKLVVNWLAAGVDPVDLAVMRGAPSAAAYAPPAFPAVPGTEGVAVVASVGPDVKSVKSGDFVIPVKTSAGTWCETGSISESDVVSVPKTIPLELAATLSASPFTAFRLLSDFGSLSPGDVVVHNNASSPVGTALVQIAKSMGIRSISLVDETSAEYSPSVERLKLMGSDVVVDEAFATSDEFKAVISDMPAPKLGINGSTIGSCDVVASLVQGGGTVVTYCLGASDDASIKSKGLSPARFSLPAWLKGQNRSTVDAMVSELVKMIEEGELTGWLQKVKFDELPHAIDEGGMMRRKLVTIMPQAADV</sequence>
<accession>R7Q754</accession>
<name>R7Q754_CHOCR</name>
<evidence type="ECO:0000256" key="3">
    <source>
        <dbReference type="ARBA" id="ARBA00022516"/>
    </source>
</evidence>
<dbReference type="InterPro" id="IPR020843">
    <property type="entry name" value="ER"/>
</dbReference>
<comment type="similarity">
    <text evidence="2">Belongs to the zinc-containing alcohol dehydrogenase family. Quinone oxidoreductase subfamily.</text>
</comment>
<keyword evidence="3" id="KW-0444">Lipid biosynthesis</keyword>
<keyword evidence="9" id="KW-0496">Mitochondrion</keyword>
<keyword evidence="6" id="KW-0809">Transit peptide</keyword>
<organism evidence="14 15">
    <name type="scientific">Chondrus crispus</name>
    <name type="common">Carrageen Irish moss</name>
    <name type="synonym">Polymorpha crispa</name>
    <dbReference type="NCBI Taxonomy" id="2769"/>
    <lineage>
        <taxon>Eukaryota</taxon>
        <taxon>Rhodophyta</taxon>
        <taxon>Florideophyceae</taxon>
        <taxon>Rhodymeniophycidae</taxon>
        <taxon>Gigartinales</taxon>
        <taxon>Gigartinaceae</taxon>
        <taxon>Chondrus</taxon>
    </lineage>
</organism>
<dbReference type="OrthoDB" id="1404at2759"/>
<evidence type="ECO:0000256" key="7">
    <source>
        <dbReference type="ARBA" id="ARBA00023002"/>
    </source>
</evidence>
<reference evidence="15" key="1">
    <citation type="journal article" date="2013" name="Proc. Natl. Acad. Sci. U.S.A.">
        <title>Genome structure and metabolic features in the red seaweed Chondrus crispus shed light on evolution of the Archaeplastida.</title>
        <authorList>
            <person name="Collen J."/>
            <person name="Porcel B."/>
            <person name="Carre W."/>
            <person name="Ball S.G."/>
            <person name="Chaparro C."/>
            <person name="Tonon T."/>
            <person name="Barbeyron T."/>
            <person name="Michel G."/>
            <person name="Noel B."/>
            <person name="Valentin K."/>
            <person name="Elias M."/>
            <person name="Artiguenave F."/>
            <person name="Arun A."/>
            <person name="Aury J.M."/>
            <person name="Barbosa-Neto J.F."/>
            <person name="Bothwell J.H."/>
            <person name="Bouget F.Y."/>
            <person name="Brillet L."/>
            <person name="Cabello-Hurtado F."/>
            <person name="Capella-Gutierrez S."/>
            <person name="Charrier B."/>
            <person name="Cladiere L."/>
            <person name="Cock J.M."/>
            <person name="Coelho S.M."/>
            <person name="Colleoni C."/>
            <person name="Czjzek M."/>
            <person name="Da Silva C."/>
            <person name="Delage L."/>
            <person name="Denoeud F."/>
            <person name="Deschamps P."/>
            <person name="Dittami S.M."/>
            <person name="Gabaldon T."/>
            <person name="Gachon C.M."/>
            <person name="Groisillier A."/>
            <person name="Herve C."/>
            <person name="Jabbari K."/>
            <person name="Katinka M."/>
            <person name="Kloareg B."/>
            <person name="Kowalczyk N."/>
            <person name="Labadie K."/>
            <person name="Leblanc C."/>
            <person name="Lopez P.J."/>
            <person name="McLachlan D.H."/>
            <person name="Meslet-Cladiere L."/>
            <person name="Moustafa A."/>
            <person name="Nehr Z."/>
            <person name="Nyvall Collen P."/>
            <person name="Panaud O."/>
            <person name="Partensky F."/>
            <person name="Poulain J."/>
            <person name="Rensing S.A."/>
            <person name="Rousvoal S."/>
            <person name="Samson G."/>
            <person name="Symeonidi A."/>
            <person name="Weissenbach J."/>
            <person name="Zambounis A."/>
            <person name="Wincker P."/>
            <person name="Boyen C."/>
        </authorList>
    </citation>
    <scope>NUCLEOTIDE SEQUENCE [LARGE SCALE GENOMIC DNA]</scope>
    <source>
        <strain evidence="15">cv. Stackhouse</strain>
    </source>
</reference>
<evidence type="ECO:0000256" key="1">
    <source>
        <dbReference type="ARBA" id="ARBA00004173"/>
    </source>
</evidence>
<proteinExistence type="inferred from homology"/>
<feature type="non-terminal residue" evidence="14">
    <location>
        <position position="1"/>
    </location>
</feature>
<keyword evidence="8" id="KW-0443">Lipid metabolism</keyword>
<dbReference type="GO" id="GO:0006633">
    <property type="term" value="P:fatty acid biosynthetic process"/>
    <property type="evidence" value="ECO:0007669"/>
    <property type="project" value="UniProtKB-KW"/>
</dbReference>
<dbReference type="RefSeq" id="XP_005713673.1">
    <property type="nucleotide sequence ID" value="XM_005713616.1"/>
</dbReference>